<feature type="compositionally biased region" description="Basic residues" evidence="1">
    <location>
        <begin position="566"/>
        <end position="580"/>
    </location>
</feature>
<protein>
    <submittedName>
        <fullName evidence="3">SAGA complex subunit Sgf73</fullName>
    </submittedName>
</protein>
<organism evidence="3 4">
    <name type="scientific">Didymella pomorum</name>
    <dbReference type="NCBI Taxonomy" id="749634"/>
    <lineage>
        <taxon>Eukaryota</taxon>
        <taxon>Fungi</taxon>
        <taxon>Dikarya</taxon>
        <taxon>Ascomycota</taxon>
        <taxon>Pezizomycotina</taxon>
        <taxon>Dothideomycetes</taxon>
        <taxon>Pleosporomycetidae</taxon>
        <taxon>Pleosporales</taxon>
        <taxon>Pleosporineae</taxon>
        <taxon>Didymellaceae</taxon>
        <taxon>Didymella</taxon>
    </lineage>
</organism>
<evidence type="ECO:0000313" key="4">
    <source>
        <dbReference type="Proteomes" id="UP001140510"/>
    </source>
</evidence>
<dbReference type="Proteomes" id="UP001140510">
    <property type="component" value="Unassembled WGS sequence"/>
</dbReference>
<dbReference type="InterPro" id="IPR013243">
    <property type="entry name" value="SCA7_dom"/>
</dbReference>
<feature type="compositionally biased region" description="Basic and acidic residues" evidence="1">
    <location>
        <begin position="512"/>
        <end position="533"/>
    </location>
</feature>
<feature type="region of interest" description="Disordered" evidence="1">
    <location>
        <begin position="376"/>
        <end position="411"/>
    </location>
</feature>
<proteinExistence type="predicted"/>
<feature type="region of interest" description="Disordered" evidence="1">
    <location>
        <begin position="33"/>
        <end position="62"/>
    </location>
</feature>
<dbReference type="Gene3D" id="6.10.140.670">
    <property type="match status" value="1"/>
</dbReference>
<evidence type="ECO:0000256" key="1">
    <source>
        <dbReference type="SAM" id="MobiDB-lite"/>
    </source>
</evidence>
<dbReference type="GO" id="GO:0000124">
    <property type="term" value="C:SAGA complex"/>
    <property type="evidence" value="ECO:0007669"/>
    <property type="project" value="InterPro"/>
</dbReference>
<dbReference type="GO" id="GO:1904802">
    <property type="term" value="P:RITS complex assembly"/>
    <property type="evidence" value="ECO:0007669"/>
    <property type="project" value="TreeGrafter"/>
</dbReference>
<dbReference type="OrthoDB" id="21678at2759"/>
<dbReference type="PANTHER" id="PTHR47805">
    <property type="entry name" value="SAGA-ASSOCIATED FACTOR 73"/>
    <property type="match status" value="1"/>
</dbReference>
<dbReference type="PANTHER" id="PTHR47805:SF1">
    <property type="entry name" value="SAGA-ASSOCIATED FACTOR 73"/>
    <property type="match status" value="1"/>
</dbReference>
<accession>A0A9W9D5J1</accession>
<keyword evidence="4" id="KW-1185">Reference proteome</keyword>
<feature type="compositionally biased region" description="Basic and acidic residues" evidence="1">
    <location>
        <begin position="161"/>
        <end position="180"/>
    </location>
</feature>
<feature type="compositionally biased region" description="Polar residues" evidence="1">
    <location>
        <begin position="400"/>
        <end position="411"/>
    </location>
</feature>
<evidence type="ECO:0000313" key="3">
    <source>
        <dbReference type="EMBL" id="KAJ4401953.1"/>
    </source>
</evidence>
<dbReference type="AlphaFoldDB" id="A0A9W9D5J1"/>
<feature type="domain" description="SCA7" evidence="2">
    <location>
        <begin position="182"/>
        <end position="248"/>
    </location>
</feature>
<dbReference type="GO" id="GO:0006357">
    <property type="term" value="P:regulation of transcription by RNA polymerase II"/>
    <property type="evidence" value="ECO:0007669"/>
    <property type="project" value="TreeGrafter"/>
</dbReference>
<reference evidence="3" key="1">
    <citation type="submission" date="2022-10" db="EMBL/GenBank/DDBJ databases">
        <title>Tapping the CABI collections for fungal endophytes: first genome assemblies for Collariella, Neodidymelliopsis, Ascochyta clinopodiicola, Didymella pomorum, Didymosphaeria variabile, Neocosmospora piperis and Neocucurbitaria cava.</title>
        <authorList>
            <person name="Hill R."/>
        </authorList>
    </citation>
    <scope>NUCLEOTIDE SEQUENCE</scope>
    <source>
        <strain evidence="3">IMI 355091</strain>
    </source>
</reference>
<dbReference type="PROSITE" id="PS51505">
    <property type="entry name" value="SCA7"/>
    <property type="match status" value="1"/>
</dbReference>
<name>A0A9W9D5J1_9PLEO</name>
<comment type="caution">
    <text evidence="3">The sequence shown here is derived from an EMBL/GenBank/DDBJ whole genome shotgun (WGS) entry which is preliminary data.</text>
</comment>
<dbReference type="InterPro" id="IPR037804">
    <property type="entry name" value="SGF73"/>
</dbReference>
<gene>
    <name evidence="3" type="primary">sgf73</name>
    <name evidence="3" type="ORF">N0V91_007607</name>
</gene>
<feature type="compositionally biased region" description="Basic and acidic residues" evidence="1">
    <location>
        <begin position="40"/>
        <end position="50"/>
    </location>
</feature>
<evidence type="ECO:0000259" key="2">
    <source>
        <dbReference type="PROSITE" id="PS51505"/>
    </source>
</evidence>
<dbReference type="Pfam" id="PF08313">
    <property type="entry name" value="SCA7"/>
    <property type="match status" value="1"/>
</dbReference>
<sequence>MDSHPGILSGGALKDIVKVENKKFTLKIKKAAPKPTEAGNWKESEAKNVDGKPAAAGSPVVNPLDEKTLAGFQTGRPLDDKVDTIQCKHCRRPILRAASATHIRDCLNKKADKQRKKKEAKEAKDAALRKEKGEDDDDIRARKSAIKGLEPGAKKGKKRKIDGDSEKPGAKKKKKDEPKAKGAKPKGPVDVERQCGVPLPNGGFCARSLTCKSHSMGLKRAVPGRSLPYDMLLAQYQKKNQAKQQRAAIDANAPLPEDLEPSGAVDSDEEKDAIMAALARHRPRPIATYSHVSQRNKYQYIRMSNMLRGALGNPPGMSAFGNPPSATDGGSMGLRLGMMGAPPSASSENFPGSAGIGGFPMSAGLDNNMGRRQSGMMAGGGNGPRQILPGQLPGPGGQRKSSLSQDAGPTTNVPMCMEAQLERILNEAPTKCKPCPPPIYLQDKDGKPICISADDIRIWSYGEIDGPAERTSPSQQLQLPHHLLLKASKHLGHDKAASTVLGLPVPELKYEIKPEEEKATSKPRRDSKPERKGPGRKRLYPRDENGKPIHINPDGSRIAEKPKYNSSKRKRLAKKRRSKE</sequence>
<feature type="compositionally biased region" description="Basic and acidic residues" evidence="1">
    <location>
        <begin position="119"/>
        <end position="133"/>
    </location>
</feature>
<feature type="region of interest" description="Disordered" evidence="1">
    <location>
        <begin position="512"/>
        <end position="580"/>
    </location>
</feature>
<feature type="region of interest" description="Disordered" evidence="1">
    <location>
        <begin position="109"/>
        <end position="193"/>
    </location>
</feature>
<dbReference type="GO" id="GO:0031048">
    <property type="term" value="P:regulatory ncRNA-mediated heterochromatin formation"/>
    <property type="evidence" value="ECO:0007669"/>
    <property type="project" value="TreeGrafter"/>
</dbReference>
<dbReference type="EMBL" id="JAPEVA010000067">
    <property type="protein sequence ID" value="KAJ4401953.1"/>
    <property type="molecule type" value="Genomic_DNA"/>
</dbReference>